<dbReference type="AlphaFoldDB" id="A0A1B9Y1N2"/>
<reference evidence="1 2" key="1">
    <citation type="submission" date="2016-06" db="EMBL/GenBank/DDBJ databases">
        <title>Draft Genome Sequence of Tenacibaculum soleae UCD-KL19.</title>
        <authorList>
            <person name="Eisen J.A."/>
            <person name="Coil D.A."/>
            <person name="Lujan K.M."/>
        </authorList>
    </citation>
    <scope>NUCLEOTIDE SEQUENCE [LARGE SCALE GENOMIC DNA]</scope>
    <source>
        <strain evidence="1 2">UCD-KL19</strain>
    </source>
</reference>
<dbReference type="EMBL" id="MAKX01000001">
    <property type="protein sequence ID" value="OCK43713.1"/>
    <property type="molecule type" value="Genomic_DNA"/>
</dbReference>
<protein>
    <submittedName>
        <fullName evidence="1">Uncharacterized protein</fullName>
    </submittedName>
</protein>
<dbReference type="Proteomes" id="UP000093186">
    <property type="component" value="Unassembled WGS sequence"/>
</dbReference>
<evidence type="ECO:0000313" key="1">
    <source>
        <dbReference type="EMBL" id="OCK43713.1"/>
    </source>
</evidence>
<evidence type="ECO:0000313" key="2">
    <source>
        <dbReference type="Proteomes" id="UP000093186"/>
    </source>
</evidence>
<keyword evidence="2" id="KW-1185">Reference proteome</keyword>
<proteinExistence type="predicted"/>
<organism evidence="1 2">
    <name type="scientific">Tenacibaculum soleae</name>
    <dbReference type="NCBI Taxonomy" id="447689"/>
    <lineage>
        <taxon>Bacteria</taxon>
        <taxon>Pseudomonadati</taxon>
        <taxon>Bacteroidota</taxon>
        <taxon>Flavobacteriia</taxon>
        <taxon>Flavobacteriales</taxon>
        <taxon>Flavobacteriaceae</taxon>
        <taxon>Tenacibaculum</taxon>
    </lineage>
</organism>
<name>A0A1B9Y1N2_9FLAO</name>
<accession>A0A1B9Y1N2</accession>
<comment type="caution">
    <text evidence="1">The sequence shown here is derived from an EMBL/GenBank/DDBJ whole genome shotgun (WGS) entry which is preliminary data.</text>
</comment>
<gene>
    <name evidence="1" type="ORF">BA195_03135</name>
</gene>
<sequence>MILLILKIIVMLKKISKFGTVLNKSELKSINGGNTCSWTNSKGTMYSLSDCSRWDRFQLWIRGVDYEVTA</sequence>